<protein>
    <submittedName>
        <fullName evidence="7">Mss4-like protein</fullName>
    </submittedName>
</protein>
<comment type="similarity">
    <text evidence="1">Belongs to the Gfa family.</text>
</comment>
<dbReference type="PANTHER" id="PTHR33337:SF31">
    <property type="entry name" value="DUF636 DOMAIN PROTEIN (AFU_ORTHOLOGUE AFUA_2G12650)"/>
    <property type="match status" value="1"/>
</dbReference>
<dbReference type="Gene3D" id="3.90.1590.10">
    <property type="entry name" value="glutathione-dependent formaldehyde- activating enzyme (gfa)"/>
    <property type="match status" value="2"/>
</dbReference>
<keyword evidence="3" id="KW-0862">Zinc</keyword>
<organism evidence="7 8">
    <name type="scientific">Aspergillus pseudoustus</name>
    <dbReference type="NCBI Taxonomy" id="1810923"/>
    <lineage>
        <taxon>Eukaryota</taxon>
        <taxon>Fungi</taxon>
        <taxon>Dikarya</taxon>
        <taxon>Ascomycota</taxon>
        <taxon>Pezizomycotina</taxon>
        <taxon>Eurotiomycetes</taxon>
        <taxon>Eurotiomycetidae</taxon>
        <taxon>Eurotiales</taxon>
        <taxon>Aspergillaceae</taxon>
        <taxon>Aspergillus</taxon>
        <taxon>Aspergillus subgen. Nidulantes</taxon>
    </lineage>
</organism>
<evidence type="ECO:0000256" key="1">
    <source>
        <dbReference type="ARBA" id="ARBA00005495"/>
    </source>
</evidence>
<dbReference type="Proteomes" id="UP001610446">
    <property type="component" value="Unassembled WGS sequence"/>
</dbReference>
<reference evidence="7 8" key="1">
    <citation type="submission" date="2024-07" db="EMBL/GenBank/DDBJ databases">
        <title>Section-level genome sequencing and comparative genomics of Aspergillus sections Usti and Cavernicolus.</title>
        <authorList>
            <consortium name="Lawrence Berkeley National Laboratory"/>
            <person name="Nybo J.L."/>
            <person name="Vesth T.C."/>
            <person name="Theobald S."/>
            <person name="Frisvad J.C."/>
            <person name="Larsen T.O."/>
            <person name="Kjaerboelling I."/>
            <person name="Rothschild-Mancinelli K."/>
            <person name="Lyhne E.K."/>
            <person name="Kogle M.E."/>
            <person name="Barry K."/>
            <person name="Clum A."/>
            <person name="Na H."/>
            <person name="Ledsgaard L."/>
            <person name="Lin J."/>
            <person name="Lipzen A."/>
            <person name="Kuo A."/>
            <person name="Riley R."/>
            <person name="Mondo S."/>
            <person name="Labutti K."/>
            <person name="Haridas S."/>
            <person name="Pangalinan J."/>
            <person name="Salamov A.A."/>
            <person name="Simmons B.A."/>
            <person name="Magnuson J.K."/>
            <person name="Chen J."/>
            <person name="Drula E."/>
            <person name="Henrissat B."/>
            <person name="Wiebenga A."/>
            <person name="Lubbers R.J."/>
            <person name="Gomes A.C."/>
            <person name="Makela M.R."/>
            <person name="Stajich J."/>
            <person name="Grigoriev I.V."/>
            <person name="Mortensen U.H."/>
            <person name="De Vries R.P."/>
            <person name="Baker S.E."/>
            <person name="Andersen M.R."/>
        </authorList>
    </citation>
    <scope>NUCLEOTIDE SEQUENCE [LARGE SCALE GENOMIC DNA]</scope>
    <source>
        <strain evidence="7 8">CBS 123904</strain>
    </source>
</reference>
<keyword evidence="4" id="KW-0456">Lyase</keyword>
<evidence type="ECO:0000259" key="6">
    <source>
        <dbReference type="PROSITE" id="PS51891"/>
    </source>
</evidence>
<dbReference type="InterPro" id="IPR006913">
    <property type="entry name" value="CENP-V/GFA"/>
</dbReference>
<name>A0ABR4I8X2_9EURO</name>
<evidence type="ECO:0000256" key="4">
    <source>
        <dbReference type="ARBA" id="ARBA00023239"/>
    </source>
</evidence>
<keyword evidence="2" id="KW-0479">Metal-binding</keyword>
<dbReference type="PROSITE" id="PS51891">
    <property type="entry name" value="CENP_V_GFA"/>
    <property type="match status" value="1"/>
</dbReference>
<sequence length="365" mass="39662">MSTTTLTARCHCRSVHFTLTVPTTSLPLKAHLCHCTLCRTTHGTPASFHTPLPEGVNPIFIAPSSWDNLTSYLPKNSKEPLYFCSTCGCHVGVLNPSGIWGTSISIFEGGNQCADGKIWAIDEHIYTEKGSTGDGGIAELVPSIGGEELSVWNPDEEGTEFNPGDTGDNSSSKEAKVDDTLLAQCNCGGVSFTISRPHEDYINSPRSKGWIHPSDRKKWLALFDVCDDCRLLTGAHLTTWLFVPMDHITPSLPENLLLPGSTLKRYESTPGKVTRTFCGTCGATVFCYYGKRNGIVDVGTGILRAREGVMLRDWAVWRTAKLGFPDDGVAYDQEFTEGLDEGVKEWARRVHGGVVDFGGAGPEAD</sequence>
<feature type="domain" description="CENP-V/GFA" evidence="6">
    <location>
        <begin position="6"/>
        <end position="120"/>
    </location>
</feature>
<evidence type="ECO:0000256" key="5">
    <source>
        <dbReference type="SAM" id="MobiDB-lite"/>
    </source>
</evidence>
<dbReference type="SUPFAM" id="SSF51316">
    <property type="entry name" value="Mss4-like"/>
    <property type="match status" value="2"/>
</dbReference>
<keyword evidence="8" id="KW-1185">Reference proteome</keyword>
<dbReference type="PANTHER" id="PTHR33337">
    <property type="entry name" value="GFA DOMAIN-CONTAINING PROTEIN"/>
    <property type="match status" value="1"/>
</dbReference>
<dbReference type="InterPro" id="IPR011057">
    <property type="entry name" value="Mss4-like_sf"/>
</dbReference>
<dbReference type="Pfam" id="PF04828">
    <property type="entry name" value="GFA"/>
    <property type="match status" value="2"/>
</dbReference>
<dbReference type="EMBL" id="JBFXLU010000580">
    <property type="protein sequence ID" value="KAL2824179.1"/>
    <property type="molecule type" value="Genomic_DNA"/>
</dbReference>
<accession>A0ABR4I8X2</accession>
<evidence type="ECO:0000313" key="8">
    <source>
        <dbReference type="Proteomes" id="UP001610446"/>
    </source>
</evidence>
<proteinExistence type="inferred from homology"/>
<evidence type="ECO:0000256" key="3">
    <source>
        <dbReference type="ARBA" id="ARBA00022833"/>
    </source>
</evidence>
<evidence type="ECO:0000313" key="7">
    <source>
        <dbReference type="EMBL" id="KAL2824179.1"/>
    </source>
</evidence>
<gene>
    <name evidence="7" type="ORF">BJY01DRAFT_167835</name>
</gene>
<feature type="region of interest" description="Disordered" evidence="5">
    <location>
        <begin position="152"/>
        <end position="173"/>
    </location>
</feature>
<evidence type="ECO:0000256" key="2">
    <source>
        <dbReference type="ARBA" id="ARBA00022723"/>
    </source>
</evidence>
<comment type="caution">
    <text evidence="7">The sequence shown here is derived from an EMBL/GenBank/DDBJ whole genome shotgun (WGS) entry which is preliminary data.</text>
</comment>